<sequence>MAATAITFTKSNQLIIRILRAFGILAQGKMPKLYPGDGASVALLTGGAPADDTAATDPLATGCLGLDIDNGDVYICSAYTNSTTHAWTKISL</sequence>
<protein>
    <submittedName>
        <fullName evidence="1">Uncharacterized protein</fullName>
    </submittedName>
</protein>
<organism evidence="1">
    <name type="scientific">marine sediment metagenome</name>
    <dbReference type="NCBI Taxonomy" id="412755"/>
    <lineage>
        <taxon>unclassified sequences</taxon>
        <taxon>metagenomes</taxon>
        <taxon>ecological metagenomes</taxon>
    </lineage>
</organism>
<dbReference type="EMBL" id="LAZR01007458">
    <property type="protein sequence ID" value="KKM85134.1"/>
    <property type="molecule type" value="Genomic_DNA"/>
</dbReference>
<accession>A0A0F9KS99</accession>
<gene>
    <name evidence="1" type="ORF">LCGC14_1292100</name>
</gene>
<comment type="caution">
    <text evidence="1">The sequence shown here is derived from an EMBL/GenBank/DDBJ whole genome shotgun (WGS) entry which is preliminary data.</text>
</comment>
<name>A0A0F9KS99_9ZZZZ</name>
<evidence type="ECO:0000313" key="1">
    <source>
        <dbReference type="EMBL" id="KKM85134.1"/>
    </source>
</evidence>
<proteinExistence type="predicted"/>
<reference evidence="1" key="1">
    <citation type="journal article" date="2015" name="Nature">
        <title>Complex archaea that bridge the gap between prokaryotes and eukaryotes.</title>
        <authorList>
            <person name="Spang A."/>
            <person name="Saw J.H."/>
            <person name="Jorgensen S.L."/>
            <person name="Zaremba-Niedzwiedzka K."/>
            <person name="Martijn J."/>
            <person name="Lind A.E."/>
            <person name="van Eijk R."/>
            <person name="Schleper C."/>
            <person name="Guy L."/>
            <person name="Ettema T.J."/>
        </authorList>
    </citation>
    <scope>NUCLEOTIDE SEQUENCE</scope>
</reference>
<dbReference type="AlphaFoldDB" id="A0A0F9KS99"/>